<organism evidence="2 3">
    <name type="scientific">Prunus dulcis</name>
    <name type="common">Almond</name>
    <name type="synonym">Amygdalus dulcis</name>
    <dbReference type="NCBI Taxonomy" id="3755"/>
    <lineage>
        <taxon>Eukaryota</taxon>
        <taxon>Viridiplantae</taxon>
        <taxon>Streptophyta</taxon>
        <taxon>Embryophyta</taxon>
        <taxon>Tracheophyta</taxon>
        <taxon>Spermatophyta</taxon>
        <taxon>Magnoliopsida</taxon>
        <taxon>eudicotyledons</taxon>
        <taxon>Gunneridae</taxon>
        <taxon>Pentapetalae</taxon>
        <taxon>rosids</taxon>
        <taxon>fabids</taxon>
        <taxon>Rosales</taxon>
        <taxon>Rosaceae</taxon>
        <taxon>Amygdaloideae</taxon>
        <taxon>Amygdaleae</taxon>
        <taxon>Prunus</taxon>
    </lineage>
</organism>
<evidence type="ECO:0000313" key="3">
    <source>
        <dbReference type="Proteomes" id="UP001054821"/>
    </source>
</evidence>
<evidence type="ECO:0000256" key="1">
    <source>
        <dbReference type="SAM" id="Coils"/>
    </source>
</evidence>
<gene>
    <name evidence="2" type="ORF">L3X38_041925</name>
</gene>
<keyword evidence="3" id="KW-1185">Reference proteome</keyword>
<accession>A0AAD4UVM4</accession>
<comment type="caution">
    <text evidence="2">The sequence shown here is derived from an EMBL/GenBank/DDBJ whole genome shotgun (WGS) entry which is preliminary data.</text>
</comment>
<dbReference type="Proteomes" id="UP001054821">
    <property type="component" value="Chromosome 8"/>
</dbReference>
<evidence type="ECO:0000313" key="2">
    <source>
        <dbReference type="EMBL" id="KAI5312751.1"/>
    </source>
</evidence>
<protein>
    <submittedName>
        <fullName evidence="2">Uncharacterized protein</fullName>
    </submittedName>
</protein>
<feature type="coiled-coil region" evidence="1">
    <location>
        <begin position="124"/>
        <end position="151"/>
    </location>
</feature>
<proteinExistence type="predicted"/>
<dbReference type="AlphaFoldDB" id="A0AAD4UVM4"/>
<dbReference type="EMBL" id="JAJFAZ020000008">
    <property type="protein sequence ID" value="KAI5312751.1"/>
    <property type="molecule type" value="Genomic_DNA"/>
</dbReference>
<name>A0AAD4UVM4_PRUDU</name>
<sequence>MPEASEPISECAINLISTEGKRIIMGLRKPDIILGSAFDKLRTLWNLIRAPDFDPVVDPDTLSKIQPLLSQIALVKPYLAPACHSLEQGLSKTLKHISMIKEILPSVKDPEEVLEDHYEGKTHFLELAESIEDILDRLKELEGEEASFKADIAADFSLKAELEANLEEIRARIAISEPAV</sequence>
<keyword evidence="1" id="KW-0175">Coiled coil</keyword>
<reference evidence="2 3" key="1">
    <citation type="journal article" date="2022" name="G3 (Bethesda)">
        <title>Whole-genome sequence and methylome profiling of the almond [Prunus dulcis (Mill.) D.A. Webb] cultivar 'Nonpareil'.</title>
        <authorList>
            <person name="D'Amico-Willman K.M."/>
            <person name="Ouma W.Z."/>
            <person name="Meulia T."/>
            <person name="Sideli G.M."/>
            <person name="Gradziel T.M."/>
            <person name="Fresnedo-Ramirez J."/>
        </authorList>
    </citation>
    <scope>NUCLEOTIDE SEQUENCE [LARGE SCALE GENOMIC DNA]</scope>
    <source>
        <strain evidence="2">Clone GOH B32 T37-40</strain>
    </source>
</reference>